<proteinExistence type="predicted"/>
<dbReference type="PANTHER" id="PTHR43479:SF7">
    <property type="entry name" value="TETR-FAMILY TRANSCRIPTIONAL REGULATOR"/>
    <property type="match status" value="1"/>
</dbReference>
<dbReference type="InterPro" id="IPR050624">
    <property type="entry name" value="HTH-type_Tx_Regulator"/>
</dbReference>
<dbReference type="Pfam" id="PF14278">
    <property type="entry name" value="TetR_C_8"/>
    <property type="match status" value="1"/>
</dbReference>
<dbReference type="SUPFAM" id="SSF46689">
    <property type="entry name" value="Homeodomain-like"/>
    <property type="match status" value="1"/>
</dbReference>
<dbReference type="PANTHER" id="PTHR43479">
    <property type="entry name" value="ACREF/ENVCD OPERON REPRESSOR-RELATED"/>
    <property type="match status" value="1"/>
</dbReference>
<sequence length="180" mass="21502">MSQKESKKLDRRTRYTRMAIRDALYELLKDKHLKKITVKEICAKADINRATFYRNYMDIYDLYEKMEAELTESIFADGNLEADRYKLLTIIYENQNFYKEFFSSHLESRYIKATVAAMYEQKKDLIKTRGTYDEHTFQISYQYNYYGVIGVIKEWLLAGCPDSPKDFGDIIYGIVEKQYK</sequence>
<dbReference type="InterPro" id="IPR039532">
    <property type="entry name" value="TetR_C_Firmicutes"/>
</dbReference>
<dbReference type="InterPro" id="IPR009057">
    <property type="entry name" value="Homeodomain-like_sf"/>
</dbReference>
<comment type="caution">
    <text evidence="4">The sequence shown here is derived from an EMBL/GenBank/DDBJ whole genome shotgun (WGS) entry which is preliminary data.</text>
</comment>
<reference evidence="4 5" key="1">
    <citation type="submission" date="2016-10" db="EMBL/GenBank/DDBJ databases">
        <authorList>
            <person name="Varghese N."/>
            <person name="Submissions S."/>
        </authorList>
    </citation>
    <scope>NUCLEOTIDE SEQUENCE [LARGE SCALE GENOMIC DNA]</scope>
    <source>
        <strain evidence="4 5">WC1T17</strain>
    </source>
</reference>
<dbReference type="Gene3D" id="1.10.357.10">
    <property type="entry name" value="Tetracycline Repressor, domain 2"/>
    <property type="match status" value="1"/>
</dbReference>
<keyword evidence="1 2" id="KW-0238">DNA-binding</keyword>
<evidence type="ECO:0000313" key="5">
    <source>
        <dbReference type="Proteomes" id="UP000182089"/>
    </source>
</evidence>
<evidence type="ECO:0000259" key="3">
    <source>
        <dbReference type="PROSITE" id="PS50977"/>
    </source>
</evidence>
<dbReference type="PROSITE" id="PS50977">
    <property type="entry name" value="HTH_TETR_2"/>
    <property type="match status" value="1"/>
</dbReference>
<gene>
    <name evidence="4" type="ORF">SAMN05216431_10310</name>
</gene>
<organism evidence="4 5">
    <name type="scientific">Ligilactobacillus ruminis</name>
    <dbReference type="NCBI Taxonomy" id="1623"/>
    <lineage>
        <taxon>Bacteria</taxon>
        <taxon>Bacillati</taxon>
        <taxon>Bacillota</taxon>
        <taxon>Bacilli</taxon>
        <taxon>Lactobacillales</taxon>
        <taxon>Lactobacillaceae</taxon>
        <taxon>Ligilactobacillus</taxon>
    </lineage>
</organism>
<feature type="domain" description="HTH tetR-type" evidence="3">
    <location>
        <begin position="14"/>
        <end position="74"/>
    </location>
</feature>
<dbReference type="InterPro" id="IPR001647">
    <property type="entry name" value="HTH_TetR"/>
</dbReference>
<evidence type="ECO:0000313" key="4">
    <source>
        <dbReference type="EMBL" id="SEM46009.1"/>
    </source>
</evidence>
<accession>A0ABY1AA03</accession>
<evidence type="ECO:0000256" key="1">
    <source>
        <dbReference type="ARBA" id="ARBA00023125"/>
    </source>
</evidence>
<feature type="DNA-binding region" description="H-T-H motif" evidence="2">
    <location>
        <begin position="37"/>
        <end position="56"/>
    </location>
</feature>
<dbReference type="Proteomes" id="UP000182089">
    <property type="component" value="Unassembled WGS sequence"/>
</dbReference>
<name>A0ABY1AA03_9LACO</name>
<evidence type="ECO:0000256" key="2">
    <source>
        <dbReference type="PROSITE-ProRule" id="PRU00335"/>
    </source>
</evidence>
<protein>
    <submittedName>
        <fullName evidence="4">Transcriptional regulator, TetR family</fullName>
    </submittedName>
</protein>
<dbReference type="EMBL" id="FOCC01000003">
    <property type="protein sequence ID" value="SEM46009.1"/>
    <property type="molecule type" value="Genomic_DNA"/>
</dbReference>